<evidence type="ECO:0000256" key="2">
    <source>
        <dbReference type="ARBA" id="ARBA00022801"/>
    </source>
</evidence>
<dbReference type="AlphaFoldDB" id="A0AA37VZ14"/>
<dbReference type="PANTHER" id="PTHR46124:SF3">
    <property type="entry name" value="HYDROLASE"/>
    <property type="match status" value="1"/>
</dbReference>
<dbReference type="GO" id="GO:0046872">
    <property type="term" value="F:metal ion binding"/>
    <property type="evidence" value="ECO:0007669"/>
    <property type="project" value="UniProtKB-KW"/>
</dbReference>
<evidence type="ECO:0000313" key="4">
    <source>
        <dbReference type="EMBL" id="GLP96954.1"/>
    </source>
</evidence>
<protein>
    <submittedName>
        <fullName evidence="4">Deoxyribonuclease</fullName>
    </submittedName>
</protein>
<keyword evidence="2" id="KW-0378">Hydrolase</keyword>
<reference evidence="4" key="1">
    <citation type="journal article" date="2014" name="Int. J. Syst. Evol. Microbiol.">
        <title>Complete genome sequence of Corynebacterium casei LMG S-19264T (=DSM 44701T), isolated from a smear-ripened cheese.</title>
        <authorList>
            <consortium name="US DOE Joint Genome Institute (JGI-PGF)"/>
            <person name="Walter F."/>
            <person name="Albersmeier A."/>
            <person name="Kalinowski J."/>
            <person name="Ruckert C."/>
        </authorList>
    </citation>
    <scope>NUCLEOTIDE SEQUENCE</scope>
    <source>
        <strain evidence="4">NBRC 101628</strain>
    </source>
</reference>
<dbReference type="GO" id="GO:0005829">
    <property type="term" value="C:cytosol"/>
    <property type="evidence" value="ECO:0007669"/>
    <property type="project" value="TreeGrafter"/>
</dbReference>
<dbReference type="PANTHER" id="PTHR46124">
    <property type="entry name" value="D-AMINOACYL-TRNA DEACYLASE"/>
    <property type="match status" value="1"/>
</dbReference>
<dbReference type="EMBL" id="BSNC01000005">
    <property type="protein sequence ID" value="GLP96954.1"/>
    <property type="molecule type" value="Genomic_DNA"/>
</dbReference>
<dbReference type="Gene3D" id="3.20.20.140">
    <property type="entry name" value="Metal-dependent hydrolases"/>
    <property type="match status" value="1"/>
</dbReference>
<dbReference type="GO" id="GO:0016788">
    <property type="term" value="F:hydrolase activity, acting on ester bonds"/>
    <property type="evidence" value="ECO:0007669"/>
    <property type="project" value="InterPro"/>
</dbReference>
<feature type="binding site" evidence="3">
    <location>
        <position position="132"/>
    </location>
    <ligand>
        <name>a divalent metal cation</name>
        <dbReference type="ChEBI" id="CHEBI:60240"/>
        <label>2</label>
    </ligand>
</feature>
<dbReference type="InterPro" id="IPR001130">
    <property type="entry name" value="TatD-like"/>
</dbReference>
<feature type="binding site" evidence="3">
    <location>
        <position position="97"/>
    </location>
    <ligand>
        <name>a divalent metal cation</name>
        <dbReference type="ChEBI" id="CHEBI:60240"/>
        <label>1</label>
    </ligand>
</feature>
<dbReference type="Pfam" id="PF01026">
    <property type="entry name" value="TatD_DNase"/>
    <property type="match status" value="1"/>
</dbReference>
<feature type="binding site" evidence="3">
    <location>
        <position position="7"/>
    </location>
    <ligand>
        <name>a divalent metal cation</name>
        <dbReference type="ChEBI" id="CHEBI:60240"/>
        <label>1</label>
    </ligand>
</feature>
<dbReference type="InterPro" id="IPR032466">
    <property type="entry name" value="Metal_Hydrolase"/>
</dbReference>
<gene>
    <name evidence="4" type="ORF">GCM10007895_22600</name>
</gene>
<dbReference type="PROSITE" id="PS01137">
    <property type="entry name" value="TATD_1"/>
    <property type="match status" value="1"/>
</dbReference>
<feature type="binding site" evidence="3">
    <location>
        <position position="5"/>
    </location>
    <ligand>
        <name>a divalent metal cation</name>
        <dbReference type="ChEBI" id="CHEBI:60240"/>
        <label>1</label>
    </ligand>
</feature>
<dbReference type="Proteomes" id="UP001161422">
    <property type="component" value="Unassembled WGS sequence"/>
</dbReference>
<sequence>MIDSHCHLDLLAEPERSELQQARYRAGLKGLVIPGLEPKQWPLAKRLAGQQPGGGYALGIHPWYLCNDAEGVASQLEQLGKACESASESRQLVAIGECGLDGVKGPSLGLQQRAFGAHIDLANQYGLPLVVHSVKANKALQSWLPKIRHGFMLHGFYGSAPLAQQILAAHERSFIGIGAAVLRSGNNKLVDALIDVPLERLLIETDDPQHGQYDFAGLLTRIAAKVAEIKDTNVEQVIQQTQQNALSLMPRLRNIV</sequence>
<feature type="binding site" evidence="3">
    <location>
        <position position="206"/>
    </location>
    <ligand>
        <name>a divalent metal cation</name>
        <dbReference type="ChEBI" id="CHEBI:60240"/>
        <label>1</label>
    </ligand>
</feature>
<dbReference type="CDD" id="cd01310">
    <property type="entry name" value="TatD_DNAse"/>
    <property type="match status" value="1"/>
</dbReference>
<feature type="binding site" evidence="3">
    <location>
        <position position="154"/>
    </location>
    <ligand>
        <name>a divalent metal cation</name>
        <dbReference type="ChEBI" id="CHEBI:60240"/>
        <label>2</label>
    </ligand>
</feature>
<keyword evidence="3" id="KW-0479">Metal-binding</keyword>
<evidence type="ECO:0000256" key="3">
    <source>
        <dbReference type="PIRSR" id="PIRSR005902-1"/>
    </source>
</evidence>
<dbReference type="PIRSF" id="PIRSF005902">
    <property type="entry name" value="DNase_TatD"/>
    <property type="match status" value="1"/>
</dbReference>
<accession>A0AA37VZ14</accession>
<dbReference type="PROSITE" id="PS01091">
    <property type="entry name" value="TATD_3"/>
    <property type="match status" value="1"/>
</dbReference>
<dbReference type="SUPFAM" id="SSF51556">
    <property type="entry name" value="Metallo-dependent hydrolases"/>
    <property type="match status" value="1"/>
</dbReference>
<evidence type="ECO:0000256" key="1">
    <source>
        <dbReference type="ARBA" id="ARBA00009275"/>
    </source>
</evidence>
<evidence type="ECO:0000313" key="5">
    <source>
        <dbReference type="Proteomes" id="UP001161422"/>
    </source>
</evidence>
<dbReference type="InterPro" id="IPR018228">
    <property type="entry name" value="DNase_TatD-rel_CS"/>
</dbReference>
<dbReference type="RefSeq" id="WP_095504260.1">
    <property type="nucleotide sequence ID" value="NZ_BSNC01000005.1"/>
</dbReference>
<comment type="caution">
    <text evidence="4">The sequence shown here is derived from an EMBL/GenBank/DDBJ whole genome shotgun (WGS) entry which is preliminary data.</text>
</comment>
<proteinExistence type="inferred from homology"/>
<organism evidence="4 5">
    <name type="scientific">Paraferrimonas sedimenticola</name>
    <dbReference type="NCBI Taxonomy" id="375674"/>
    <lineage>
        <taxon>Bacteria</taxon>
        <taxon>Pseudomonadati</taxon>
        <taxon>Pseudomonadota</taxon>
        <taxon>Gammaproteobacteria</taxon>
        <taxon>Alteromonadales</taxon>
        <taxon>Ferrimonadaceae</taxon>
        <taxon>Paraferrimonas</taxon>
    </lineage>
</organism>
<reference evidence="4" key="2">
    <citation type="submission" date="2023-01" db="EMBL/GenBank/DDBJ databases">
        <title>Draft genome sequence of Paraferrimonas sedimenticola strain NBRC 101628.</title>
        <authorList>
            <person name="Sun Q."/>
            <person name="Mori K."/>
        </authorList>
    </citation>
    <scope>NUCLEOTIDE SEQUENCE</scope>
    <source>
        <strain evidence="4">NBRC 101628</strain>
    </source>
</reference>
<comment type="similarity">
    <text evidence="1">Belongs to the metallo-dependent hydrolases superfamily. TatD-type hydrolase family.</text>
</comment>
<name>A0AA37VZ14_9GAMM</name>
<keyword evidence="5" id="KW-1185">Reference proteome</keyword>